<protein>
    <submittedName>
        <fullName evidence="1">Uncharacterized protein</fullName>
    </submittedName>
</protein>
<accession>W4K1I0</accession>
<dbReference type="GeneID" id="20672861"/>
<dbReference type="RefSeq" id="XP_009548231.1">
    <property type="nucleotide sequence ID" value="XM_009549936.1"/>
</dbReference>
<dbReference type="KEGG" id="hir:HETIRDRAFT_410381"/>
<gene>
    <name evidence="1" type="ORF">HETIRDRAFT_410381</name>
</gene>
<dbReference type="EMBL" id="KI925460">
    <property type="protein sequence ID" value="ETW79667.1"/>
    <property type="molecule type" value="Genomic_DNA"/>
</dbReference>
<organism evidence="1 2">
    <name type="scientific">Heterobasidion irregulare (strain TC 32-1)</name>
    <dbReference type="NCBI Taxonomy" id="747525"/>
    <lineage>
        <taxon>Eukaryota</taxon>
        <taxon>Fungi</taxon>
        <taxon>Dikarya</taxon>
        <taxon>Basidiomycota</taxon>
        <taxon>Agaricomycotina</taxon>
        <taxon>Agaricomycetes</taxon>
        <taxon>Russulales</taxon>
        <taxon>Bondarzewiaceae</taxon>
        <taxon>Heterobasidion</taxon>
        <taxon>Heterobasidion annosum species complex</taxon>
    </lineage>
</organism>
<evidence type="ECO:0000313" key="1">
    <source>
        <dbReference type="EMBL" id="ETW79667.1"/>
    </source>
</evidence>
<dbReference type="InParanoid" id="W4K1I0"/>
<dbReference type="AlphaFoldDB" id="W4K1I0"/>
<name>W4K1I0_HETIT</name>
<evidence type="ECO:0000313" key="2">
    <source>
        <dbReference type="Proteomes" id="UP000030671"/>
    </source>
</evidence>
<dbReference type="Proteomes" id="UP000030671">
    <property type="component" value="Unassembled WGS sequence"/>
</dbReference>
<sequence length="68" mass="7690">MSRVNEFIVICLIDGVRVGWQSGAIKVGDVSELTNRIMHWLFRGTRFLRRSSMLKISDSTQPLGISLP</sequence>
<proteinExistence type="predicted"/>
<reference evidence="1 2" key="1">
    <citation type="journal article" date="2012" name="New Phytol.">
        <title>Insight into trade-off between wood decay and parasitism from the genome of a fungal forest pathogen.</title>
        <authorList>
            <person name="Olson A."/>
            <person name="Aerts A."/>
            <person name="Asiegbu F."/>
            <person name="Belbahri L."/>
            <person name="Bouzid O."/>
            <person name="Broberg A."/>
            <person name="Canback B."/>
            <person name="Coutinho P.M."/>
            <person name="Cullen D."/>
            <person name="Dalman K."/>
            <person name="Deflorio G."/>
            <person name="van Diepen L.T."/>
            <person name="Dunand C."/>
            <person name="Duplessis S."/>
            <person name="Durling M."/>
            <person name="Gonthier P."/>
            <person name="Grimwood J."/>
            <person name="Fossdal C.G."/>
            <person name="Hansson D."/>
            <person name="Henrissat B."/>
            <person name="Hietala A."/>
            <person name="Himmelstrand K."/>
            <person name="Hoffmeister D."/>
            <person name="Hogberg N."/>
            <person name="James T.Y."/>
            <person name="Karlsson M."/>
            <person name="Kohler A."/>
            <person name="Kues U."/>
            <person name="Lee Y.H."/>
            <person name="Lin Y.C."/>
            <person name="Lind M."/>
            <person name="Lindquist E."/>
            <person name="Lombard V."/>
            <person name="Lucas S."/>
            <person name="Lunden K."/>
            <person name="Morin E."/>
            <person name="Murat C."/>
            <person name="Park J."/>
            <person name="Raffaello T."/>
            <person name="Rouze P."/>
            <person name="Salamov A."/>
            <person name="Schmutz J."/>
            <person name="Solheim H."/>
            <person name="Stahlberg J."/>
            <person name="Velez H."/>
            <person name="de Vries R.P."/>
            <person name="Wiebenga A."/>
            <person name="Woodward S."/>
            <person name="Yakovlev I."/>
            <person name="Garbelotto M."/>
            <person name="Martin F."/>
            <person name="Grigoriev I.V."/>
            <person name="Stenlid J."/>
        </authorList>
    </citation>
    <scope>NUCLEOTIDE SEQUENCE [LARGE SCALE GENOMIC DNA]</scope>
    <source>
        <strain evidence="1 2">TC 32-1</strain>
    </source>
</reference>
<keyword evidence="2" id="KW-1185">Reference proteome</keyword>
<dbReference type="HOGENOM" id="CLU_2794252_0_0_1"/>